<evidence type="ECO:0000313" key="2">
    <source>
        <dbReference type="EMBL" id="MBL0391622.1"/>
    </source>
</evidence>
<protein>
    <submittedName>
        <fullName evidence="2">MxaK protein</fullName>
    </submittedName>
</protein>
<proteinExistence type="predicted"/>
<dbReference type="Gene3D" id="1.25.40.10">
    <property type="entry name" value="Tetratricopeptide repeat domain"/>
    <property type="match status" value="1"/>
</dbReference>
<accession>A0A937CU36</accession>
<organism evidence="2 3">
    <name type="scientific">Ramlibacter monticola</name>
    <dbReference type="NCBI Taxonomy" id="1926872"/>
    <lineage>
        <taxon>Bacteria</taxon>
        <taxon>Pseudomonadati</taxon>
        <taxon>Pseudomonadota</taxon>
        <taxon>Betaproteobacteria</taxon>
        <taxon>Burkholderiales</taxon>
        <taxon>Comamonadaceae</taxon>
        <taxon>Ramlibacter</taxon>
    </lineage>
</organism>
<sequence>MRRRAVVHLVFTAAALAFAVPAAWQAWRLVQAQRVNRAIAQAADPAAAADDFAEARFAHAIALARAGRYDAALAAYRKFVQRERGPLAPAAFYNLGNLHLNEALKNGPARAAESLPLVELAKQAYRDALRADPADWDARYNLERALALAPEVDVQAAEANEPDALRERAITTAPLSRIDLP</sequence>
<evidence type="ECO:0000313" key="3">
    <source>
        <dbReference type="Proteomes" id="UP000599109"/>
    </source>
</evidence>
<feature type="chain" id="PRO_5037543537" evidence="1">
    <location>
        <begin position="20"/>
        <end position="181"/>
    </location>
</feature>
<comment type="caution">
    <text evidence="2">The sequence shown here is derived from an EMBL/GenBank/DDBJ whole genome shotgun (WGS) entry which is preliminary data.</text>
</comment>
<dbReference type="RefSeq" id="WP_201674237.1">
    <property type="nucleotide sequence ID" value="NZ_JAEQNE010000002.1"/>
</dbReference>
<keyword evidence="3" id="KW-1185">Reference proteome</keyword>
<reference evidence="2 3" key="1">
    <citation type="journal article" date="2017" name="Int. J. Syst. Evol. Microbiol.">
        <title>Ramlibacter monticola sp. nov., isolated from forest soil.</title>
        <authorList>
            <person name="Chaudhary D.K."/>
            <person name="Kim J."/>
        </authorList>
    </citation>
    <scope>NUCLEOTIDE SEQUENCE [LARGE SCALE GENOMIC DNA]</scope>
    <source>
        <strain evidence="2 3">KACC 19175</strain>
    </source>
</reference>
<keyword evidence="1" id="KW-0732">Signal</keyword>
<evidence type="ECO:0000256" key="1">
    <source>
        <dbReference type="SAM" id="SignalP"/>
    </source>
</evidence>
<dbReference type="InterPro" id="IPR011990">
    <property type="entry name" value="TPR-like_helical_dom_sf"/>
</dbReference>
<name>A0A937CU36_9BURK</name>
<dbReference type="SUPFAM" id="SSF48452">
    <property type="entry name" value="TPR-like"/>
    <property type="match status" value="1"/>
</dbReference>
<dbReference type="Proteomes" id="UP000599109">
    <property type="component" value="Unassembled WGS sequence"/>
</dbReference>
<gene>
    <name evidence="2" type="ORF">JJ685_10795</name>
</gene>
<feature type="signal peptide" evidence="1">
    <location>
        <begin position="1"/>
        <end position="19"/>
    </location>
</feature>
<dbReference type="EMBL" id="JAEQNE010000002">
    <property type="protein sequence ID" value="MBL0391622.1"/>
    <property type="molecule type" value="Genomic_DNA"/>
</dbReference>
<dbReference type="AlphaFoldDB" id="A0A937CU36"/>